<evidence type="ECO:0000313" key="2">
    <source>
        <dbReference type="Proteomes" id="UP000184174"/>
    </source>
</evidence>
<sequence length="328" mass="38306">MDLKDFCKSNYMNYLSKFERDFLVRNGRFNNVANVKKQLSKQFKNVSIRGRGKKAIIYIGKSKVVMNDKLNTLQDVLTTSIIFHLDWISHSLSTWGRLVGMDTTFPNKVYIKTLSDDDKKIINWLATFVSIRRRNYFEKAYRKAVKAVGGTWSKIAMGKMTTGQTLRISYIPEQELAKLRKKLLQRKGVSPTKVREHEEYKRLLASYGYAYDWYAYLADYDQDNLDKIKKQGSQVTWSQVNQLFKAELLKDLKAEIDKRKMSDELTDLIDSGIMTRKQIENDQGVVWTALETGKMLDKWEDFRQKLVIDEPGSLSDEMKLISDEELPW</sequence>
<dbReference type="Proteomes" id="UP000184174">
    <property type="component" value="Unassembled WGS sequence"/>
</dbReference>
<dbReference type="AlphaFoldDB" id="A0AB36I604"/>
<name>A0AB36I604_LIMRT</name>
<gene>
    <name evidence="1" type="ORF">BJI45_00585</name>
</gene>
<evidence type="ECO:0000313" key="1">
    <source>
        <dbReference type="EMBL" id="OJI11658.1"/>
    </source>
</evidence>
<comment type="caution">
    <text evidence="1">The sequence shown here is derived from an EMBL/GenBank/DDBJ whole genome shotgun (WGS) entry which is preliminary data.</text>
</comment>
<protein>
    <submittedName>
        <fullName evidence="1">Uncharacterized protein</fullName>
    </submittedName>
</protein>
<dbReference type="EMBL" id="MKQH01000007">
    <property type="protein sequence ID" value="OJI11658.1"/>
    <property type="molecule type" value="Genomic_DNA"/>
</dbReference>
<proteinExistence type="predicted"/>
<organism evidence="1 2">
    <name type="scientific">Limosilactobacillus reuteri</name>
    <name type="common">Lactobacillus reuteri</name>
    <dbReference type="NCBI Taxonomy" id="1598"/>
    <lineage>
        <taxon>Bacteria</taxon>
        <taxon>Bacillati</taxon>
        <taxon>Bacillota</taxon>
        <taxon>Bacilli</taxon>
        <taxon>Lactobacillales</taxon>
        <taxon>Lactobacillaceae</taxon>
        <taxon>Limosilactobacillus</taxon>
    </lineage>
</organism>
<reference evidence="1 2" key="1">
    <citation type="submission" date="2016-10" db="EMBL/GenBank/DDBJ databases">
        <title>Genome sequence of Lactobacillus reuteri 121, a source of glucan and fructan exopolysaccharides.</title>
        <authorList>
            <person name="Gangoiti J."/>
            <person name="Lammerts Van Bueren A."/>
            <person name="Dijkhuizen L."/>
        </authorList>
    </citation>
    <scope>NUCLEOTIDE SEQUENCE [LARGE SCALE GENOMIC DNA]</scope>
    <source>
        <strain evidence="1 2">121</strain>
    </source>
</reference>
<accession>A0AB36I604</accession>